<protein>
    <recommendedName>
        <fullName evidence="1">CYTH domain-containing protein</fullName>
    </recommendedName>
</protein>
<feature type="domain" description="CYTH" evidence="1">
    <location>
        <begin position="1"/>
        <end position="64"/>
    </location>
</feature>
<dbReference type="InterPro" id="IPR012042">
    <property type="entry name" value="NeuTTM/CthTTM-like"/>
</dbReference>
<dbReference type="Pfam" id="PF01928">
    <property type="entry name" value="CYTH"/>
    <property type="match status" value="1"/>
</dbReference>
<dbReference type="EMBL" id="FNCW01000001">
    <property type="protein sequence ID" value="SDG38479.1"/>
    <property type="molecule type" value="Genomic_DNA"/>
</dbReference>
<accession>A0A1G7TUR4</accession>
<name>A0A1G7TUR4_9FLAO</name>
<dbReference type="STRING" id="470826.SAMN04488027_10140"/>
<keyword evidence="3" id="KW-1185">Reference proteome</keyword>
<sequence>MLEIELKFLVSSEAFKKEAFKASNMAQGFLNSNESRCVRIRITGDKGFLTIKGESLASGLFRLE</sequence>
<dbReference type="InterPro" id="IPR033469">
    <property type="entry name" value="CYTH-like_dom_sf"/>
</dbReference>
<dbReference type="Gene3D" id="2.40.320.10">
    <property type="entry name" value="Hypothetical Protein Pfu-838710-001"/>
    <property type="match status" value="1"/>
</dbReference>
<dbReference type="PANTHER" id="PTHR40114">
    <property type="entry name" value="SLR0698 PROTEIN"/>
    <property type="match status" value="1"/>
</dbReference>
<proteinExistence type="predicted"/>
<dbReference type="Proteomes" id="UP000199296">
    <property type="component" value="Unassembled WGS sequence"/>
</dbReference>
<dbReference type="PANTHER" id="PTHR40114:SF1">
    <property type="entry name" value="SLR0698 PROTEIN"/>
    <property type="match status" value="1"/>
</dbReference>
<dbReference type="PROSITE" id="PS51707">
    <property type="entry name" value="CYTH"/>
    <property type="match status" value="1"/>
</dbReference>
<evidence type="ECO:0000259" key="1">
    <source>
        <dbReference type="PROSITE" id="PS51707"/>
    </source>
</evidence>
<dbReference type="InterPro" id="IPR023577">
    <property type="entry name" value="CYTH_domain"/>
</dbReference>
<organism evidence="2 3">
    <name type="scientific">Psychroflexus sediminis</name>
    <dbReference type="NCBI Taxonomy" id="470826"/>
    <lineage>
        <taxon>Bacteria</taxon>
        <taxon>Pseudomonadati</taxon>
        <taxon>Bacteroidota</taxon>
        <taxon>Flavobacteriia</taxon>
        <taxon>Flavobacteriales</taxon>
        <taxon>Flavobacteriaceae</taxon>
        <taxon>Psychroflexus</taxon>
    </lineage>
</organism>
<dbReference type="AlphaFoldDB" id="A0A1G7TUR4"/>
<dbReference type="SUPFAM" id="SSF55154">
    <property type="entry name" value="CYTH-like phosphatases"/>
    <property type="match status" value="1"/>
</dbReference>
<evidence type="ECO:0000313" key="3">
    <source>
        <dbReference type="Proteomes" id="UP000199296"/>
    </source>
</evidence>
<reference evidence="2 3" key="1">
    <citation type="submission" date="2016-10" db="EMBL/GenBank/DDBJ databases">
        <authorList>
            <person name="de Groot N.N."/>
        </authorList>
    </citation>
    <scope>NUCLEOTIDE SEQUENCE [LARGE SCALE GENOMIC DNA]</scope>
    <source>
        <strain evidence="2 3">DSM 19803</strain>
    </source>
</reference>
<evidence type="ECO:0000313" key="2">
    <source>
        <dbReference type="EMBL" id="SDG38479.1"/>
    </source>
</evidence>
<gene>
    <name evidence="2" type="ORF">SAMN04488027_10140</name>
</gene>